<reference evidence="3" key="1">
    <citation type="journal article" date="2015" name="Genome Announc.">
        <title>Genome sequence of the AIDS-associated pathogen Penicillium marneffei (ATCC18224) and its near taxonomic relative Talaromyces stipitatus (ATCC10500).</title>
        <authorList>
            <person name="Nierman W.C."/>
            <person name="Fedorova-Abrams N.D."/>
            <person name="Andrianopoulos A."/>
        </authorList>
    </citation>
    <scope>NUCLEOTIDE SEQUENCE [LARGE SCALE GENOMIC DNA]</scope>
    <source>
        <strain evidence="3">ATCC 18224 / CBS 334.59 / QM 7333</strain>
    </source>
</reference>
<keyword evidence="1" id="KW-1133">Transmembrane helix</keyword>
<feature type="transmembrane region" description="Helical" evidence="1">
    <location>
        <begin position="7"/>
        <end position="27"/>
    </location>
</feature>
<organism evidence="2 3">
    <name type="scientific">Talaromyces marneffei (strain ATCC 18224 / CBS 334.59 / QM 7333)</name>
    <name type="common">Penicillium marneffei</name>
    <dbReference type="NCBI Taxonomy" id="441960"/>
    <lineage>
        <taxon>Eukaryota</taxon>
        <taxon>Fungi</taxon>
        <taxon>Dikarya</taxon>
        <taxon>Ascomycota</taxon>
        <taxon>Pezizomycotina</taxon>
        <taxon>Eurotiomycetes</taxon>
        <taxon>Eurotiomycetidae</taxon>
        <taxon>Eurotiales</taxon>
        <taxon>Trichocomaceae</taxon>
        <taxon>Talaromyces</taxon>
        <taxon>Talaromyces sect. Talaromyces</taxon>
    </lineage>
</organism>
<dbReference type="Proteomes" id="UP000001294">
    <property type="component" value="Unassembled WGS sequence"/>
</dbReference>
<evidence type="ECO:0000313" key="3">
    <source>
        <dbReference type="Proteomes" id="UP000001294"/>
    </source>
</evidence>
<proteinExistence type="predicted"/>
<dbReference type="HOGENOM" id="CLU_024460_0_0_1"/>
<keyword evidence="1" id="KW-0472">Membrane</keyword>
<dbReference type="STRING" id="441960.B6Q2I9"/>
<protein>
    <submittedName>
        <fullName evidence="2">Uncharacterized protein</fullName>
    </submittedName>
</protein>
<gene>
    <name evidence="2" type="ORF">PMAA_018540</name>
</gene>
<accession>B6Q2I9</accession>
<dbReference type="EMBL" id="DS995899">
    <property type="protein sequence ID" value="EEA26946.1"/>
    <property type="molecule type" value="Genomic_DNA"/>
</dbReference>
<dbReference type="OrthoDB" id="3029470at2759"/>
<dbReference type="PhylomeDB" id="B6Q2I9"/>
<dbReference type="VEuPathDB" id="FungiDB:PMAA_018540"/>
<evidence type="ECO:0000256" key="1">
    <source>
        <dbReference type="SAM" id="Phobius"/>
    </source>
</evidence>
<evidence type="ECO:0000313" key="2">
    <source>
        <dbReference type="EMBL" id="EEA26946.1"/>
    </source>
</evidence>
<keyword evidence="1" id="KW-0812">Transmembrane</keyword>
<keyword evidence="3" id="KW-1185">Reference proteome</keyword>
<name>B6Q2I9_TALMQ</name>
<dbReference type="AlphaFoldDB" id="B6Q2I9"/>
<sequence>MEAILSWLFITIGILGVLLAWLVVPLFREQQGDGSTPTSGTISRLGLMENPQRLLDIDDALVSDSNPARNDGSLDYERCARLHNYLVAYSWMAYHQRDAQDLVELLIRPSFFERPRDDSEFLRGRLDPGLISYLESIIMPKKGLSYWVENVQVTPADKYFFSEDNDLDGKERFVVLYGSWLEHGGHNVGLVYDQQRHQVAMTLVQENIESVEPIDKHLDMWVPLETMLTNWIYMIRIGKVTSGPERAWGDGEGSQLGAWIWQPYSPAQVDSAVAAIERLYEAIEARMPSGSLLPVISEAAPLLTDEDLDAASVPQNCFIRSVLTRVKTPRFKHIAPGLEIPHDAARFVSQQQFTGLEPSHDDEGNKIIPSVLIFAAADKRRTVGFNKEIRRTFVTPNDLEPNILYKDGHPILTGLYSEYIRRGDCDIAEEGFRLLLPFGLRSDYSESEYAPRRSDGSFVDAGSYTQLFQFGGFHPFGREWRAQRLEKLMDRWRKLVESGIWSVGREGVQGSIDVFADAERGAWRDYWIEPEW</sequence>